<dbReference type="EMBL" id="JACHND010000002">
    <property type="protein sequence ID" value="MBB4706145.1"/>
    <property type="molecule type" value="Genomic_DNA"/>
</dbReference>
<gene>
    <name evidence="2" type="ORF">BJ982_007775</name>
</gene>
<feature type="compositionally biased region" description="Polar residues" evidence="1">
    <location>
        <begin position="208"/>
        <end position="224"/>
    </location>
</feature>
<accession>A0A7W7DHJ5</accession>
<dbReference type="Proteomes" id="UP000542210">
    <property type="component" value="Unassembled WGS sequence"/>
</dbReference>
<proteinExistence type="predicted"/>
<comment type="caution">
    <text evidence="2">The sequence shown here is derived from an EMBL/GenBank/DDBJ whole genome shotgun (WGS) entry which is preliminary data.</text>
</comment>
<evidence type="ECO:0000256" key="1">
    <source>
        <dbReference type="SAM" id="MobiDB-lite"/>
    </source>
</evidence>
<evidence type="ECO:0000313" key="2">
    <source>
        <dbReference type="EMBL" id="MBB4706145.1"/>
    </source>
</evidence>
<name>A0A7W7DHJ5_9ACTN</name>
<feature type="compositionally biased region" description="Low complexity" evidence="1">
    <location>
        <begin position="247"/>
        <end position="258"/>
    </location>
</feature>
<evidence type="ECO:0000313" key="3">
    <source>
        <dbReference type="Proteomes" id="UP000542210"/>
    </source>
</evidence>
<protein>
    <submittedName>
        <fullName evidence="2">Uncharacterized protein</fullName>
    </submittedName>
</protein>
<feature type="compositionally biased region" description="Basic and acidic residues" evidence="1">
    <location>
        <begin position="262"/>
        <end position="273"/>
    </location>
</feature>
<organism evidence="2 3">
    <name type="scientific">Sphaerisporangium siamense</name>
    <dbReference type="NCBI Taxonomy" id="795645"/>
    <lineage>
        <taxon>Bacteria</taxon>
        <taxon>Bacillati</taxon>
        <taxon>Actinomycetota</taxon>
        <taxon>Actinomycetes</taxon>
        <taxon>Streptosporangiales</taxon>
        <taxon>Streptosporangiaceae</taxon>
        <taxon>Sphaerisporangium</taxon>
    </lineage>
</organism>
<feature type="region of interest" description="Disordered" evidence="1">
    <location>
        <begin position="203"/>
        <end position="285"/>
    </location>
</feature>
<feature type="region of interest" description="Disordered" evidence="1">
    <location>
        <begin position="390"/>
        <end position="431"/>
    </location>
</feature>
<reference evidence="2 3" key="1">
    <citation type="submission" date="2020-08" db="EMBL/GenBank/DDBJ databases">
        <title>Sequencing the genomes of 1000 actinobacteria strains.</title>
        <authorList>
            <person name="Klenk H.-P."/>
        </authorList>
    </citation>
    <scope>NUCLEOTIDE SEQUENCE [LARGE SCALE GENOMIC DNA]</scope>
    <source>
        <strain evidence="2 3">DSM 45784</strain>
    </source>
</reference>
<sequence length="459" mass="49380">MLLRSAVHGGLAVAAWAMYETLMPRGLRGGRAPARARRIWVGEALGVTPKSLDAARRELLAAGECGPWLSRSAPRGAKRAVRHMALHVPAQTGEKFAAVPAWTLDLVHGGRHRPEGTISPDAWRLYGLGELERENAETFEASVRFLGKLLHASPDTGRRRAFELEASGLWQVAERPGGRLVIRPMQTPQEAFTAASAYAEHGRAQVVDPSQPSAFTPRNETHSPLATKRTPQESDLQESPLPESDDAPPAVGVVQVGRARARAADAGRVERSAPRKGPGRGSDPRAAEVYRQAVPAELAALIPAHGRRRVLAVLSAELVHREPGELAARIAARFESWRYRLAEVTDATAVAITLARRGYHCVDVRCEDHVRLDTGQRCSACAETAHEITKGRQTASDGPVIDDQPPPGRVIPASGSNAPTRPLSAAPPPLTDTCPRHPGARERADGECAGCWVDRIAIA</sequence>
<dbReference type="AlphaFoldDB" id="A0A7W7DHJ5"/>
<keyword evidence="3" id="KW-1185">Reference proteome</keyword>
<dbReference type="RefSeq" id="WP_184890000.1">
    <property type="nucleotide sequence ID" value="NZ_BOOV01000055.1"/>
</dbReference>